<dbReference type="RefSeq" id="WP_135059486.1">
    <property type="nucleotide sequence ID" value="NZ_CP038254.1"/>
</dbReference>
<feature type="domain" description="DUF2520" evidence="3">
    <location>
        <begin position="137"/>
        <end position="262"/>
    </location>
</feature>
<dbReference type="PANTHER" id="PTHR40459:SF1">
    <property type="entry name" value="CONSERVED HYPOTHETICAL ALANINE AND LEUCINE RICH PROTEIN"/>
    <property type="match status" value="1"/>
</dbReference>
<dbReference type="Pfam" id="PF10728">
    <property type="entry name" value="DUF2520"/>
    <property type="match status" value="1"/>
</dbReference>
<keyword evidence="1" id="KW-0560">Oxidoreductase</keyword>
<evidence type="ECO:0000259" key="2">
    <source>
        <dbReference type="Pfam" id="PF10727"/>
    </source>
</evidence>
<evidence type="ECO:0000256" key="1">
    <source>
        <dbReference type="ARBA" id="ARBA00023002"/>
    </source>
</evidence>
<proteinExistence type="predicted"/>
<protein>
    <submittedName>
        <fullName evidence="4">DUF2520 domain-containing protein</fullName>
    </submittedName>
</protein>
<dbReference type="AlphaFoldDB" id="A0AAX1ED43"/>
<dbReference type="InterPro" id="IPR036291">
    <property type="entry name" value="NAD(P)-bd_dom_sf"/>
</dbReference>
<dbReference type="GO" id="GO:0016491">
    <property type="term" value="F:oxidoreductase activity"/>
    <property type="evidence" value="ECO:0007669"/>
    <property type="project" value="UniProtKB-KW"/>
</dbReference>
<evidence type="ECO:0000313" key="4">
    <source>
        <dbReference type="EMBL" id="QBR82979.1"/>
    </source>
</evidence>
<accession>A0AAX1ED43</accession>
<dbReference type="Proteomes" id="UP000295517">
    <property type="component" value="Chromosome"/>
</dbReference>
<reference evidence="4 5" key="1">
    <citation type="submission" date="2019-03" db="EMBL/GenBank/DDBJ databases">
        <title>Diverse conjugative elements silence natural transformation in Legionella species.</title>
        <authorList>
            <person name="Durieux I."/>
            <person name="Ginevra C."/>
            <person name="Attaiech L."/>
            <person name="Picq K."/>
            <person name="Juan P.A."/>
            <person name="Jarraud S."/>
            <person name="Charpentier X."/>
        </authorList>
    </citation>
    <scope>NUCLEOTIDE SEQUENCE [LARGE SCALE GENOMIC DNA]</scope>
    <source>
        <strain evidence="4 5">HL-0427-4011</strain>
    </source>
</reference>
<dbReference type="InterPro" id="IPR037108">
    <property type="entry name" value="TM1727-like_C_sf"/>
</dbReference>
<gene>
    <name evidence="4" type="ORF">E3983_00585</name>
</gene>
<dbReference type="SUPFAM" id="SSF48179">
    <property type="entry name" value="6-phosphogluconate dehydrogenase C-terminal domain-like"/>
    <property type="match status" value="1"/>
</dbReference>
<dbReference type="PANTHER" id="PTHR40459">
    <property type="entry name" value="CONSERVED HYPOTHETICAL ALANINE AND LEUCINE RICH PROTEIN"/>
    <property type="match status" value="1"/>
</dbReference>
<feature type="domain" description="Putative oxidoreductase/dehydrogenase Rossmann-like" evidence="2">
    <location>
        <begin position="4"/>
        <end position="118"/>
    </location>
</feature>
<dbReference type="Gene3D" id="1.10.1040.20">
    <property type="entry name" value="ProC-like, C-terminal domain"/>
    <property type="match status" value="1"/>
</dbReference>
<evidence type="ECO:0000313" key="5">
    <source>
        <dbReference type="Proteomes" id="UP000295517"/>
    </source>
</evidence>
<dbReference type="SUPFAM" id="SSF51735">
    <property type="entry name" value="NAD(P)-binding Rossmann-fold domains"/>
    <property type="match status" value="1"/>
</dbReference>
<dbReference type="EMBL" id="CP038254">
    <property type="protein sequence ID" value="QBR82979.1"/>
    <property type="molecule type" value="Genomic_DNA"/>
</dbReference>
<evidence type="ECO:0000259" key="3">
    <source>
        <dbReference type="Pfam" id="PF10728"/>
    </source>
</evidence>
<organism evidence="4 5">
    <name type="scientific">Legionella israelensis</name>
    <dbReference type="NCBI Taxonomy" id="454"/>
    <lineage>
        <taxon>Bacteria</taxon>
        <taxon>Pseudomonadati</taxon>
        <taxon>Pseudomonadota</taxon>
        <taxon>Gammaproteobacteria</taxon>
        <taxon>Legionellales</taxon>
        <taxon>Legionellaceae</taxon>
        <taxon>Legionella</taxon>
    </lineage>
</organism>
<dbReference type="InterPro" id="IPR008927">
    <property type="entry name" value="6-PGluconate_DH-like_C_sf"/>
</dbReference>
<dbReference type="Gene3D" id="3.40.50.720">
    <property type="entry name" value="NAD(P)-binding Rossmann-like Domain"/>
    <property type="match status" value="1"/>
</dbReference>
<sequence length="284" mass="31157">MIKCNFIGAGRLGKNLALALKTAKLIEIGGLYNQHPESTRQTVEMLREGQPVLSLKDLPAADAYFLTVPDDVLPSMVNQLINIAQIQHGFIIHCSGVLPSSILSPFKSTGCSVASLHPLKAFKKGELKSDSFYQVDCVLEGDPKPLDWLTTCLQQLNARIHFISAEGKTVYHAAAVLSSNYMVTLAEMATRLMQQTGIQQNQAYAMICRLMQSSLHNLKQSECAQDALTGPISRGDIQTVKLHLQALMEPDIANLYRAGAQATLPLAKLLPEQKEEFLKLLESV</sequence>
<name>A0AAX1ED43_9GAMM</name>
<dbReference type="Pfam" id="PF10727">
    <property type="entry name" value="Rossmann-like"/>
    <property type="match status" value="1"/>
</dbReference>
<dbReference type="InterPro" id="IPR018931">
    <property type="entry name" value="DUF2520"/>
</dbReference>
<dbReference type="InterPro" id="IPR019665">
    <property type="entry name" value="OxRdtase/DH_put_Rossmann_dom"/>
</dbReference>